<sequence length="286" mass="33423">MNRKSLFRYEACLKYLQQYPLGSLFFLTLTTPNKDSAQSKLKLKMPSLITNLLGRKNILYVKVVEADQRGRVHWHFILVLPWDAGPEIVARHLIETEANQWTIERKHYTGRIRDLSNEYRKSMKKYGVGRFNMTPVINLKKLANYMTKCKYEAPGSLPGNMRRWSCSKQLKVIHGDFAFVSQRARAQRLLTALVAFSKGCLDLDEIRSRYGRSWWYFEIRPETDLILEMIAEKRQMDLIYYLIPGRQANPEGTTNRMIVQLHRRAFKDLLCLLDTDPTAQQRGCVA</sequence>
<protein>
    <recommendedName>
        <fullName evidence="1">Replication-associated protein ORF2/G2P domain-containing protein</fullName>
    </recommendedName>
</protein>
<feature type="domain" description="Replication-associated protein ORF2/G2P" evidence="1">
    <location>
        <begin position="25"/>
        <end position="148"/>
    </location>
</feature>
<dbReference type="RefSeq" id="WP_319831309.1">
    <property type="nucleotide sequence ID" value="NZ_CP138858.1"/>
</dbReference>
<accession>A0ABZ0RED7</accession>
<evidence type="ECO:0000313" key="3">
    <source>
        <dbReference type="Proteomes" id="UP001324993"/>
    </source>
</evidence>
<name>A0ABZ0RED7_9BACT</name>
<evidence type="ECO:0000259" key="1">
    <source>
        <dbReference type="Pfam" id="PF23343"/>
    </source>
</evidence>
<dbReference type="Proteomes" id="UP001324993">
    <property type="component" value="Chromosome"/>
</dbReference>
<reference evidence="2 3" key="1">
    <citation type="submission" date="2023-11" db="EMBL/GenBank/DDBJ databases">
        <title>Coraliomargarita sp. nov., isolated from marine algae.</title>
        <authorList>
            <person name="Lee J.K."/>
            <person name="Baek J.H."/>
            <person name="Kim J.M."/>
            <person name="Choi D.G."/>
            <person name="Jeon C.O."/>
        </authorList>
    </citation>
    <scope>NUCLEOTIDE SEQUENCE [LARGE SCALE GENOMIC DNA]</scope>
    <source>
        <strain evidence="2 3">J2-16</strain>
    </source>
</reference>
<gene>
    <name evidence="2" type="ORF">SH580_13130</name>
</gene>
<evidence type="ECO:0000313" key="2">
    <source>
        <dbReference type="EMBL" id="WPJ94376.1"/>
    </source>
</evidence>
<dbReference type="InterPro" id="IPR056906">
    <property type="entry name" value="ORF2/G2P_dom"/>
</dbReference>
<dbReference type="Pfam" id="PF23343">
    <property type="entry name" value="REP_ORF2-G2P"/>
    <property type="match status" value="1"/>
</dbReference>
<organism evidence="2 3">
    <name type="scientific">Coraliomargarita algicola</name>
    <dbReference type="NCBI Taxonomy" id="3092156"/>
    <lineage>
        <taxon>Bacteria</taxon>
        <taxon>Pseudomonadati</taxon>
        <taxon>Verrucomicrobiota</taxon>
        <taxon>Opitutia</taxon>
        <taxon>Puniceicoccales</taxon>
        <taxon>Coraliomargaritaceae</taxon>
        <taxon>Coraliomargarita</taxon>
    </lineage>
</organism>
<proteinExistence type="predicted"/>
<keyword evidence="3" id="KW-1185">Reference proteome</keyword>
<dbReference type="EMBL" id="CP138858">
    <property type="protein sequence ID" value="WPJ94376.1"/>
    <property type="molecule type" value="Genomic_DNA"/>
</dbReference>